<proteinExistence type="predicted"/>
<dbReference type="PANTHER" id="PTHR31625">
    <property type="match status" value="1"/>
</dbReference>
<keyword evidence="1" id="KW-0808">Transferase</keyword>
<dbReference type="eggNOG" id="ENOG502T1DZ">
    <property type="taxonomic scope" value="Eukaryota"/>
</dbReference>
<evidence type="ECO:0000313" key="4">
    <source>
        <dbReference type="Proteomes" id="UP000032180"/>
    </source>
</evidence>
<organism evidence="3 4">
    <name type="scientific">Leersia perrieri</name>
    <dbReference type="NCBI Taxonomy" id="77586"/>
    <lineage>
        <taxon>Eukaryota</taxon>
        <taxon>Viridiplantae</taxon>
        <taxon>Streptophyta</taxon>
        <taxon>Embryophyta</taxon>
        <taxon>Tracheophyta</taxon>
        <taxon>Spermatophyta</taxon>
        <taxon>Magnoliopsida</taxon>
        <taxon>Liliopsida</taxon>
        <taxon>Poales</taxon>
        <taxon>Poaceae</taxon>
        <taxon>BOP clade</taxon>
        <taxon>Oryzoideae</taxon>
        <taxon>Oryzeae</taxon>
        <taxon>Oryzinae</taxon>
        <taxon>Leersia</taxon>
    </lineage>
</organism>
<sequence>MAPPSVTIIEETRVAAAAAADGGTTREPSVLFKLSALDAQWITLPLIQRVLVFDAGAGDIPPFDAVVASLRASLSATLARLIPLAGRIVHLPDSGDAAIDCSQNGGGVRFVVAECDGVDATRLAGDADHDVEAFERLAPVLEAEVLPAETMAVQVTRLAGAGGEERGGGVAIGVAMHHAVVDGRSVWRFIEAWAAACRGDEAWREEAAAATFDRAAVAIPGGEELARGVLRNYAPNLPVATVPEFLVKGRLKLSRRTFTVAPPQIHRLKHRIISAAAGVNPSTFVTLASLAWVSFVKTKHAAGEIADDDDVHLFFFIDIRGRAAAVDPPVSDSFFGTCISGCLAAAAARDLVADCGDAGLAAAAAAVQGEVRRAAEDPLARWEWMSLVGRVPLDRLVNMSGSTRFPAYEAADFGWGSPARTELVTMNHDGQVVLVAAAAGGGGGVQASVAMKPAQMEAFTSEFESYLG</sequence>
<reference evidence="3" key="3">
    <citation type="submission" date="2015-04" db="UniProtKB">
        <authorList>
            <consortium name="EnsemblPlants"/>
        </authorList>
    </citation>
    <scope>IDENTIFICATION</scope>
</reference>
<protein>
    <recommendedName>
        <fullName evidence="5">Anthocyanin 5-aromatic acyltransferase</fullName>
    </recommendedName>
</protein>
<keyword evidence="4" id="KW-1185">Reference proteome</keyword>
<evidence type="ECO:0000256" key="2">
    <source>
        <dbReference type="ARBA" id="ARBA00023315"/>
    </source>
</evidence>
<dbReference type="EnsemblPlants" id="LPERR08G04390.1">
    <property type="protein sequence ID" value="LPERR08G04390.1"/>
    <property type="gene ID" value="LPERR08G04390"/>
</dbReference>
<name>A0A0D9X4W9_9ORYZ</name>
<dbReference type="InterPro" id="IPR051504">
    <property type="entry name" value="Plant_metabolite_acyltrans"/>
</dbReference>
<accession>A0A0D9X4W9</accession>
<evidence type="ECO:0000256" key="1">
    <source>
        <dbReference type="ARBA" id="ARBA00022679"/>
    </source>
</evidence>
<dbReference type="Gramene" id="LPERR08G04390.1">
    <property type="protein sequence ID" value="LPERR08G04390.1"/>
    <property type="gene ID" value="LPERR08G04390"/>
</dbReference>
<dbReference type="Pfam" id="PF02458">
    <property type="entry name" value="Transferase"/>
    <property type="match status" value="1"/>
</dbReference>
<dbReference type="GO" id="GO:0050734">
    <property type="term" value="F:hydroxycinnamoyltransferase activity"/>
    <property type="evidence" value="ECO:0007669"/>
    <property type="project" value="UniProtKB-ARBA"/>
</dbReference>
<dbReference type="Gene3D" id="3.30.559.10">
    <property type="entry name" value="Chloramphenicol acetyltransferase-like domain"/>
    <property type="match status" value="2"/>
</dbReference>
<dbReference type="HOGENOM" id="CLU_014546_7_2_1"/>
<dbReference type="Proteomes" id="UP000032180">
    <property type="component" value="Chromosome 8"/>
</dbReference>
<evidence type="ECO:0000313" key="3">
    <source>
        <dbReference type="EnsemblPlants" id="LPERR08G04390.1"/>
    </source>
</evidence>
<reference evidence="4" key="2">
    <citation type="submission" date="2013-12" db="EMBL/GenBank/DDBJ databases">
        <authorList>
            <person name="Yu Y."/>
            <person name="Lee S."/>
            <person name="de Baynast K."/>
            <person name="Wissotski M."/>
            <person name="Liu L."/>
            <person name="Talag J."/>
            <person name="Goicoechea J."/>
            <person name="Angelova A."/>
            <person name="Jetty R."/>
            <person name="Kudrna D."/>
            <person name="Golser W."/>
            <person name="Rivera L."/>
            <person name="Zhang J."/>
            <person name="Wing R."/>
        </authorList>
    </citation>
    <scope>NUCLEOTIDE SEQUENCE</scope>
</reference>
<reference evidence="3 4" key="1">
    <citation type="submission" date="2012-08" db="EMBL/GenBank/DDBJ databases">
        <title>Oryza genome evolution.</title>
        <authorList>
            <person name="Wing R.A."/>
        </authorList>
    </citation>
    <scope>NUCLEOTIDE SEQUENCE</scope>
</reference>
<dbReference type="AlphaFoldDB" id="A0A0D9X4W9"/>
<keyword evidence="2" id="KW-0012">Acyltransferase</keyword>
<dbReference type="InterPro" id="IPR023213">
    <property type="entry name" value="CAT-like_dom_sf"/>
</dbReference>
<evidence type="ECO:0008006" key="5">
    <source>
        <dbReference type="Google" id="ProtNLM"/>
    </source>
</evidence>